<proteinExistence type="predicted"/>
<evidence type="ECO:0008006" key="5">
    <source>
        <dbReference type="Google" id="ProtNLM"/>
    </source>
</evidence>
<dbReference type="SUPFAM" id="SSF63829">
    <property type="entry name" value="Calcium-dependent phosphotriesterase"/>
    <property type="match status" value="1"/>
</dbReference>
<protein>
    <recommendedName>
        <fullName evidence="5">Gluconolactonase</fullName>
    </recommendedName>
</protein>
<evidence type="ECO:0000313" key="3">
    <source>
        <dbReference type="EMBL" id="KGO93597.1"/>
    </source>
</evidence>
<dbReference type="GO" id="GO:0005576">
    <property type="term" value="C:extracellular region"/>
    <property type="evidence" value="ECO:0007669"/>
    <property type="project" value="UniProtKB-SubCell"/>
</dbReference>
<reference evidence="3 4" key="1">
    <citation type="submission" date="2013-09" db="EMBL/GenBank/DDBJ databases">
        <authorList>
            <person name="Zeng Z."/>
            <person name="Chen C."/>
        </authorList>
    </citation>
    <scope>NUCLEOTIDE SEQUENCE [LARGE SCALE GENOMIC DNA]</scope>
    <source>
        <strain evidence="3 4">WB 4.1-42</strain>
    </source>
</reference>
<dbReference type="Proteomes" id="UP000030111">
    <property type="component" value="Unassembled WGS sequence"/>
</dbReference>
<dbReference type="InterPro" id="IPR017996">
    <property type="entry name" value="MRJP/yellow-related"/>
</dbReference>
<dbReference type="EMBL" id="JRLY01000004">
    <property type="protein sequence ID" value="KGO93597.1"/>
    <property type="molecule type" value="Genomic_DNA"/>
</dbReference>
<evidence type="ECO:0000313" key="4">
    <source>
        <dbReference type="Proteomes" id="UP000030111"/>
    </source>
</evidence>
<name>A0A0A2MLR9_9FLAO</name>
<accession>A0A0A2MLR9</accession>
<comment type="subcellular location">
    <subcellularLocation>
        <location evidence="1">Secreted</location>
    </subcellularLocation>
</comment>
<evidence type="ECO:0000256" key="2">
    <source>
        <dbReference type="ARBA" id="ARBA00022525"/>
    </source>
</evidence>
<dbReference type="AlphaFoldDB" id="A0A0A2MLR9"/>
<organism evidence="3 4">
    <name type="scientific">Flavobacterium subsaxonicum WB 4.1-42 = DSM 21790</name>
    <dbReference type="NCBI Taxonomy" id="1121898"/>
    <lineage>
        <taxon>Bacteria</taxon>
        <taxon>Pseudomonadati</taxon>
        <taxon>Bacteroidota</taxon>
        <taxon>Flavobacteriia</taxon>
        <taxon>Flavobacteriales</taxon>
        <taxon>Flavobacteriaceae</taxon>
        <taxon>Flavobacterium</taxon>
    </lineage>
</organism>
<keyword evidence="4" id="KW-1185">Reference proteome</keyword>
<dbReference type="eggNOG" id="COG3386">
    <property type="taxonomic scope" value="Bacteria"/>
</dbReference>
<keyword evidence="2" id="KW-0964">Secreted</keyword>
<gene>
    <name evidence="3" type="ORF">Q766_06420</name>
</gene>
<dbReference type="Pfam" id="PF03022">
    <property type="entry name" value="MRJP"/>
    <property type="match status" value="1"/>
</dbReference>
<dbReference type="Gene3D" id="2.120.10.30">
    <property type="entry name" value="TolB, C-terminal domain"/>
    <property type="match status" value="1"/>
</dbReference>
<sequence length="345" mass="38633">MQAQTTKAKLQTVFTDSIYQLTGVAVSQSGRIFTNYPRWAGPYRYALAEVGKNNTAKPYPNIEWNQGDVAKGGNKEQHFLCVQAVVTDGDALWVIDAGYAQNAEDNNKGQKLVKINLRNNTVEKVFPMHSVAGSKSYLNDMRIDTKKQIGYITNSGEGGIIIVNLKTGSARQVLLGNNIVKADADYTMQRDGKPLLSNGKPFRVDSDGIALNPDNSLLYFKALTDDKLYRIATRYLNDANFNDTELALKVEYLGTFTTTDGMAFDAKGNLYMGDLERRRIIRLTPDLKLEEVIADDERLAWPDSYQVTKDGWLYISCSRIDEESRFHNGNSARTGAYTIYKTKID</sequence>
<dbReference type="STRING" id="1121898.GCA_000422725_00364"/>
<dbReference type="InterPro" id="IPR011042">
    <property type="entry name" value="6-blade_b-propeller_TolB-like"/>
</dbReference>
<comment type="caution">
    <text evidence="3">The sequence shown here is derived from an EMBL/GenBank/DDBJ whole genome shotgun (WGS) entry which is preliminary data.</text>
</comment>
<evidence type="ECO:0000256" key="1">
    <source>
        <dbReference type="ARBA" id="ARBA00004613"/>
    </source>
</evidence>
<dbReference type="PANTHER" id="PTHR10009:SF18">
    <property type="entry name" value="PROTEIN YELLOW-LIKE PROTEIN"/>
    <property type="match status" value="1"/>
</dbReference>
<dbReference type="PANTHER" id="PTHR10009">
    <property type="entry name" value="PROTEIN YELLOW-RELATED"/>
    <property type="match status" value="1"/>
</dbReference>